<organism evidence="1 2">
    <name type="scientific">Steinernema glaseri</name>
    <dbReference type="NCBI Taxonomy" id="37863"/>
    <lineage>
        <taxon>Eukaryota</taxon>
        <taxon>Metazoa</taxon>
        <taxon>Ecdysozoa</taxon>
        <taxon>Nematoda</taxon>
        <taxon>Chromadorea</taxon>
        <taxon>Rhabditida</taxon>
        <taxon>Tylenchina</taxon>
        <taxon>Panagrolaimomorpha</taxon>
        <taxon>Strongyloidoidea</taxon>
        <taxon>Steinernematidae</taxon>
        <taxon>Steinernema</taxon>
    </lineage>
</organism>
<dbReference type="Proteomes" id="UP000095287">
    <property type="component" value="Unplaced"/>
</dbReference>
<sequence>MRESKKQFNVIGSFCGVAANRRSRSPRSAISVDGGLRQRLRLRKTVSAAPEWTRVPRLTAATWTRAELGDVSKKA</sequence>
<reference evidence="2" key="1">
    <citation type="submission" date="2016-11" db="UniProtKB">
        <authorList>
            <consortium name="WormBaseParasite"/>
        </authorList>
    </citation>
    <scope>IDENTIFICATION</scope>
</reference>
<dbReference type="WBParaSite" id="L893_g20064.t1">
    <property type="protein sequence ID" value="L893_g20064.t1"/>
    <property type="gene ID" value="L893_g20064"/>
</dbReference>
<name>A0A1I7YVY2_9BILA</name>
<accession>A0A1I7YVY2</accession>
<proteinExistence type="predicted"/>
<keyword evidence="1" id="KW-1185">Reference proteome</keyword>
<evidence type="ECO:0000313" key="2">
    <source>
        <dbReference type="WBParaSite" id="L893_g20064.t1"/>
    </source>
</evidence>
<protein>
    <submittedName>
        <fullName evidence="2">Uncharacterized protein</fullName>
    </submittedName>
</protein>
<evidence type="ECO:0000313" key="1">
    <source>
        <dbReference type="Proteomes" id="UP000095287"/>
    </source>
</evidence>
<dbReference type="AlphaFoldDB" id="A0A1I7YVY2"/>